<accession>A0A4Q7N1R4</accession>
<sequence length="466" mass="53004">MNSFIMIQSITKTGVAWFVMLLFSSMSFTSCEKFVDVGHPKTQLLDSLVFQDFGTAETALLQVYIDLRSSYLANSTGRNFQFYVDDMHCYSNDPTHGTYKFFNNLLAETDESELAVHWDVPYSAIYKANKLLAGLENAGKLATASRNQLKGEALFLRALLYWRLANTFGDVPYITATDYRVNTNAVKSPREKVFEMVQKDVELAATLLPDNYPTTGRVRVNKKCAEAFLAQIYLFRKQWKEAEEMATNLISASSTYSLETDINRTFLKDSKEAIWQFAEANPGVPTQDALAYRLNVSPEDNVAYGVLTDDLMNSFETGDKRKTNWTGTFTLGPKSWNFVYKYKETKMVSTGSPEIYIVMRLSEMYLIRAEARAERENFPGAQEDIDAIRSKAGLPNTTAADKASLREAVMQERRHELFCEYAHRFFDLKRTGTITQVLGPKKPNWTDADIDFPISEKQKLLNPNLK</sequence>
<evidence type="ECO:0000259" key="6">
    <source>
        <dbReference type="Pfam" id="PF07980"/>
    </source>
</evidence>
<keyword evidence="5" id="KW-0998">Cell outer membrane</keyword>
<proteinExistence type="inferred from homology"/>
<evidence type="ECO:0000256" key="5">
    <source>
        <dbReference type="ARBA" id="ARBA00023237"/>
    </source>
</evidence>
<gene>
    <name evidence="8" type="ORF">EV199_1436</name>
</gene>
<keyword evidence="4" id="KW-0472">Membrane</keyword>
<dbReference type="AlphaFoldDB" id="A0A4Q7N1R4"/>
<dbReference type="Pfam" id="PF07980">
    <property type="entry name" value="SusD_RagB"/>
    <property type="match status" value="1"/>
</dbReference>
<evidence type="ECO:0000256" key="2">
    <source>
        <dbReference type="ARBA" id="ARBA00006275"/>
    </source>
</evidence>
<name>A0A4Q7N1R4_9BACT</name>
<keyword evidence="3" id="KW-0732">Signal</keyword>
<dbReference type="Pfam" id="PF14322">
    <property type="entry name" value="SusD-like_3"/>
    <property type="match status" value="1"/>
</dbReference>
<evidence type="ECO:0000313" key="9">
    <source>
        <dbReference type="Proteomes" id="UP000293874"/>
    </source>
</evidence>
<dbReference type="SUPFAM" id="SSF48452">
    <property type="entry name" value="TPR-like"/>
    <property type="match status" value="1"/>
</dbReference>
<reference evidence="8 9" key="1">
    <citation type="submission" date="2019-02" db="EMBL/GenBank/DDBJ databases">
        <title>Genomic Encyclopedia of Type Strains, Phase IV (KMG-IV): sequencing the most valuable type-strain genomes for metagenomic binning, comparative biology and taxonomic classification.</title>
        <authorList>
            <person name="Goeker M."/>
        </authorList>
    </citation>
    <scope>NUCLEOTIDE SEQUENCE [LARGE SCALE GENOMIC DNA]</scope>
    <source>
        <strain evidence="8 9">DSM 18116</strain>
    </source>
</reference>
<evidence type="ECO:0000256" key="4">
    <source>
        <dbReference type="ARBA" id="ARBA00023136"/>
    </source>
</evidence>
<feature type="domain" description="RagB/SusD" evidence="6">
    <location>
        <begin position="301"/>
        <end position="444"/>
    </location>
</feature>
<keyword evidence="9" id="KW-1185">Reference proteome</keyword>
<dbReference type="InterPro" id="IPR011990">
    <property type="entry name" value="TPR-like_helical_dom_sf"/>
</dbReference>
<dbReference type="EMBL" id="SGXA01000001">
    <property type="protein sequence ID" value="RZS75567.1"/>
    <property type="molecule type" value="Genomic_DNA"/>
</dbReference>
<evidence type="ECO:0000256" key="3">
    <source>
        <dbReference type="ARBA" id="ARBA00022729"/>
    </source>
</evidence>
<organism evidence="8 9">
    <name type="scientific">Pseudobacter ginsenosidimutans</name>
    <dbReference type="NCBI Taxonomy" id="661488"/>
    <lineage>
        <taxon>Bacteria</taxon>
        <taxon>Pseudomonadati</taxon>
        <taxon>Bacteroidota</taxon>
        <taxon>Chitinophagia</taxon>
        <taxon>Chitinophagales</taxon>
        <taxon>Chitinophagaceae</taxon>
        <taxon>Pseudobacter</taxon>
    </lineage>
</organism>
<comment type="similarity">
    <text evidence="2">Belongs to the SusD family.</text>
</comment>
<feature type="domain" description="SusD-like N-terminal" evidence="7">
    <location>
        <begin position="103"/>
        <end position="234"/>
    </location>
</feature>
<dbReference type="CDD" id="cd08977">
    <property type="entry name" value="SusD"/>
    <property type="match status" value="1"/>
</dbReference>
<evidence type="ECO:0000256" key="1">
    <source>
        <dbReference type="ARBA" id="ARBA00004442"/>
    </source>
</evidence>
<dbReference type="Proteomes" id="UP000293874">
    <property type="component" value="Unassembled WGS sequence"/>
</dbReference>
<comment type="subcellular location">
    <subcellularLocation>
        <location evidence="1">Cell outer membrane</location>
    </subcellularLocation>
</comment>
<evidence type="ECO:0000259" key="7">
    <source>
        <dbReference type="Pfam" id="PF14322"/>
    </source>
</evidence>
<comment type="caution">
    <text evidence="8">The sequence shown here is derived from an EMBL/GenBank/DDBJ whole genome shotgun (WGS) entry which is preliminary data.</text>
</comment>
<dbReference type="GO" id="GO:0009279">
    <property type="term" value="C:cell outer membrane"/>
    <property type="evidence" value="ECO:0007669"/>
    <property type="project" value="UniProtKB-SubCell"/>
</dbReference>
<dbReference type="InterPro" id="IPR033985">
    <property type="entry name" value="SusD-like_N"/>
</dbReference>
<dbReference type="InterPro" id="IPR012944">
    <property type="entry name" value="SusD_RagB_dom"/>
</dbReference>
<protein>
    <submittedName>
        <fullName evidence="8">SusD-like starch-binding protein associating with outer membrane</fullName>
    </submittedName>
</protein>
<evidence type="ECO:0000313" key="8">
    <source>
        <dbReference type="EMBL" id="RZS75567.1"/>
    </source>
</evidence>
<dbReference type="Gene3D" id="1.25.40.390">
    <property type="match status" value="1"/>
</dbReference>